<evidence type="ECO:0000256" key="3">
    <source>
        <dbReference type="SAM" id="MobiDB-lite"/>
    </source>
</evidence>
<dbReference type="GO" id="GO:0015074">
    <property type="term" value="P:DNA integration"/>
    <property type="evidence" value="ECO:0007669"/>
    <property type="project" value="InterPro"/>
</dbReference>
<feature type="region of interest" description="Disordered" evidence="3">
    <location>
        <begin position="78"/>
        <end position="103"/>
    </location>
</feature>
<dbReference type="RefSeq" id="WP_012428352.1">
    <property type="nucleotide sequence ID" value="NC_010676.1"/>
</dbReference>
<dbReference type="KEGG" id="bpy:Bphyt_6546"/>
<dbReference type="AlphaFoldDB" id="B2TBA6"/>
<dbReference type="CDD" id="cd01184">
    <property type="entry name" value="INT_C_like_1"/>
    <property type="match status" value="1"/>
</dbReference>
<gene>
    <name evidence="4" type="ordered locus">Bphyt_6546</name>
</gene>
<dbReference type="Gene3D" id="1.10.443.10">
    <property type="entry name" value="Intergrase catalytic core"/>
    <property type="match status" value="1"/>
</dbReference>
<dbReference type="OrthoDB" id="9784724at2"/>
<protein>
    <recommendedName>
        <fullName evidence="6">Integrase family protein</fullName>
    </recommendedName>
</protein>
<reference evidence="4 5" key="1">
    <citation type="journal article" date="2011" name="J. Bacteriol.">
        <title>Complete genome sequence of the plant growth-promoting endophyte Burkholderia phytofirmans strain PsJN.</title>
        <authorList>
            <person name="Weilharter A."/>
            <person name="Mitter B."/>
            <person name="Shin M.V."/>
            <person name="Chain P.S."/>
            <person name="Nowak J."/>
            <person name="Sessitsch A."/>
        </authorList>
    </citation>
    <scope>NUCLEOTIDE SEQUENCE [LARGE SCALE GENOMIC DNA]</scope>
    <source>
        <strain evidence="5">DSM 17436 / LMG 22146 / PsJN</strain>
    </source>
</reference>
<dbReference type="InterPro" id="IPR010998">
    <property type="entry name" value="Integrase_recombinase_N"/>
</dbReference>
<evidence type="ECO:0000313" key="5">
    <source>
        <dbReference type="Proteomes" id="UP000001739"/>
    </source>
</evidence>
<sequence>MGWLSCYVAHAAGSQLDSEWARLRKQADASSWSPFVSREDEEAHDSAAAMRDEGVEEDERQAIDDAISRRVYIEKESQRRLAGESGGGVARTGRKPRVPNAGSTHLLSDLITAWAKERQPQPRTVQIAERCSRRFRELVGPLPVETIARQQVIQFKDALLASGQTAVNTDKILTMFSTLLPYAHDQGWLPSNPAKGVKVGTRSNAKMARLPFDLPALKLLFGSTIYTAGERPGAGAGEAAYWLPLLALYAGARLEELAQLTPTDISETPYSDTNGAQRTCWIFTITDAGEGQQVKTAGSRRRVPIHPELIALGFIEYARSVTGPRLFPALKPNNEGREGALFGKWFGKHKRAVGITDKRMVFHSFRHLFKNVMREAGVDEAVHDALTGRGRGSGPYLRLRNTLSTCAACRCNAAVSDTWSEDAAALDGAVVDRTSWRVSRR</sequence>
<dbReference type="Gene3D" id="1.10.150.130">
    <property type="match status" value="1"/>
</dbReference>
<dbReference type="Proteomes" id="UP000001739">
    <property type="component" value="Chromosome 2"/>
</dbReference>
<accession>B2TBA6</accession>
<evidence type="ECO:0000313" key="4">
    <source>
        <dbReference type="EMBL" id="ACD20848.1"/>
    </source>
</evidence>
<feature type="region of interest" description="Disordered" evidence="3">
    <location>
        <begin position="31"/>
        <end position="61"/>
    </location>
</feature>
<dbReference type="GO" id="GO:0003677">
    <property type="term" value="F:DNA binding"/>
    <property type="evidence" value="ECO:0007669"/>
    <property type="project" value="UniProtKB-KW"/>
</dbReference>
<evidence type="ECO:0000256" key="2">
    <source>
        <dbReference type="ARBA" id="ARBA00023172"/>
    </source>
</evidence>
<dbReference type="eggNOG" id="COG0582">
    <property type="taxonomic scope" value="Bacteria"/>
</dbReference>
<dbReference type="InterPro" id="IPR013762">
    <property type="entry name" value="Integrase-like_cat_sf"/>
</dbReference>
<organism evidence="4 5">
    <name type="scientific">Paraburkholderia phytofirmans (strain DSM 17436 / LMG 22146 / PsJN)</name>
    <name type="common">Burkholderia phytofirmans</name>
    <dbReference type="NCBI Taxonomy" id="398527"/>
    <lineage>
        <taxon>Bacteria</taxon>
        <taxon>Pseudomonadati</taxon>
        <taxon>Pseudomonadota</taxon>
        <taxon>Betaproteobacteria</taxon>
        <taxon>Burkholderiales</taxon>
        <taxon>Burkholderiaceae</taxon>
        <taxon>Paraburkholderia</taxon>
    </lineage>
</organism>
<proteinExistence type="predicted"/>
<dbReference type="InterPro" id="IPR011010">
    <property type="entry name" value="DNA_brk_join_enz"/>
</dbReference>
<name>B2TBA6_PARPJ</name>
<dbReference type="HOGENOM" id="CLU_022238_3_0_4"/>
<keyword evidence="2" id="KW-0233">DNA recombination</keyword>
<dbReference type="GO" id="GO:0006310">
    <property type="term" value="P:DNA recombination"/>
    <property type="evidence" value="ECO:0007669"/>
    <property type="project" value="UniProtKB-KW"/>
</dbReference>
<evidence type="ECO:0000256" key="1">
    <source>
        <dbReference type="ARBA" id="ARBA00023125"/>
    </source>
</evidence>
<dbReference type="SUPFAM" id="SSF56349">
    <property type="entry name" value="DNA breaking-rejoining enzymes"/>
    <property type="match status" value="1"/>
</dbReference>
<dbReference type="EMBL" id="CP001053">
    <property type="protein sequence ID" value="ACD20848.1"/>
    <property type="molecule type" value="Genomic_DNA"/>
</dbReference>
<keyword evidence="1" id="KW-0238">DNA-binding</keyword>
<evidence type="ECO:0008006" key="6">
    <source>
        <dbReference type="Google" id="ProtNLM"/>
    </source>
</evidence>